<dbReference type="Proteomes" id="UP000321514">
    <property type="component" value="Unassembled WGS sequence"/>
</dbReference>
<dbReference type="AlphaFoldDB" id="A0A511TCK2"/>
<feature type="chain" id="PRO_5022891330" description="Lipoprotein" evidence="1">
    <location>
        <begin position="29"/>
        <end position="230"/>
    </location>
</feature>
<comment type="caution">
    <text evidence="2">The sequence shown here is derived from an EMBL/GenBank/DDBJ whole genome shotgun (WGS) entry which is preliminary data.</text>
</comment>
<evidence type="ECO:0000313" key="4">
    <source>
        <dbReference type="Proteomes" id="UP000183760"/>
    </source>
</evidence>
<feature type="signal peptide" evidence="1">
    <location>
        <begin position="1"/>
        <end position="28"/>
    </location>
</feature>
<sequence>MFGAVRISKLVTSLAAAIVALVSGPALAGIVFFDTTAADRSAGGYPITNRNDVGWAYANRSAERVCANYGYARGMYTGEQSGELMGIHCFTSDMVTWQDLPGSDARAWALWQGSSTSLDSQAAYNAGAIADRECGSVYNTGFFTGFQNTSADLMGLVCVPSTHVAPRGVDTDDPRFPFLSGMNPPFTSWWHLRSSINRVCQYFGYTTGTMNLYANTGVPFVLNLGLQCIY</sequence>
<evidence type="ECO:0000313" key="2">
    <source>
        <dbReference type="EMBL" id="GEN11904.1"/>
    </source>
</evidence>
<gene>
    <name evidence="2" type="ORF">MFU01_69410</name>
    <name evidence="3" type="ORF">SAMN05443572_113194</name>
</gene>
<protein>
    <recommendedName>
        <fullName evidence="6">Lipoprotein</fullName>
    </recommendedName>
</protein>
<evidence type="ECO:0008006" key="6">
    <source>
        <dbReference type="Google" id="ProtNLM"/>
    </source>
</evidence>
<evidence type="ECO:0000313" key="3">
    <source>
        <dbReference type="EMBL" id="SEU38783.1"/>
    </source>
</evidence>
<keyword evidence="4" id="KW-1185">Reference proteome</keyword>
<dbReference type="EMBL" id="BJXR01000050">
    <property type="protein sequence ID" value="GEN11904.1"/>
    <property type="molecule type" value="Genomic_DNA"/>
</dbReference>
<name>A0A511TCK2_MYXFU</name>
<keyword evidence="1" id="KW-0732">Signal</keyword>
<evidence type="ECO:0000256" key="1">
    <source>
        <dbReference type="SAM" id="SignalP"/>
    </source>
</evidence>
<accession>A0A511TCK2</accession>
<reference evidence="2 5" key="2">
    <citation type="submission" date="2019-07" db="EMBL/GenBank/DDBJ databases">
        <title>Whole genome shotgun sequence of Myxococcus fulvus NBRC 100333.</title>
        <authorList>
            <person name="Hosoyama A."/>
            <person name="Uohara A."/>
            <person name="Ohji S."/>
            <person name="Ichikawa N."/>
        </authorList>
    </citation>
    <scope>NUCLEOTIDE SEQUENCE [LARGE SCALE GENOMIC DNA]</scope>
    <source>
        <strain evidence="2 5">NBRC 100333</strain>
    </source>
</reference>
<reference evidence="3 4" key="1">
    <citation type="submission" date="2016-10" db="EMBL/GenBank/DDBJ databases">
        <authorList>
            <person name="Varghese N."/>
            <person name="Submissions S."/>
        </authorList>
    </citation>
    <scope>NUCLEOTIDE SEQUENCE [LARGE SCALE GENOMIC DNA]</scope>
    <source>
        <strain evidence="3 4">DSM 16525</strain>
    </source>
</reference>
<dbReference type="Proteomes" id="UP000183760">
    <property type="component" value="Unassembled WGS sequence"/>
</dbReference>
<organism evidence="2 5">
    <name type="scientific">Myxococcus fulvus</name>
    <dbReference type="NCBI Taxonomy" id="33"/>
    <lineage>
        <taxon>Bacteria</taxon>
        <taxon>Pseudomonadati</taxon>
        <taxon>Myxococcota</taxon>
        <taxon>Myxococcia</taxon>
        <taxon>Myxococcales</taxon>
        <taxon>Cystobacterineae</taxon>
        <taxon>Myxococcaceae</taxon>
        <taxon>Myxococcus</taxon>
    </lineage>
</organism>
<evidence type="ECO:0000313" key="5">
    <source>
        <dbReference type="Proteomes" id="UP000321514"/>
    </source>
</evidence>
<dbReference type="EMBL" id="FOIB01000013">
    <property type="protein sequence ID" value="SEU38783.1"/>
    <property type="molecule type" value="Genomic_DNA"/>
</dbReference>
<proteinExistence type="predicted"/>